<comment type="similarity">
    <text evidence="1 3">Belongs to the pirin family.</text>
</comment>
<keyword evidence="2" id="KW-0408">Iron</keyword>
<feature type="binding site" evidence="2">
    <location>
        <position position="110"/>
    </location>
    <ligand>
        <name>Fe cation</name>
        <dbReference type="ChEBI" id="CHEBI:24875"/>
    </ligand>
</feature>
<dbReference type="PANTHER" id="PTHR43212:SF3">
    <property type="entry name" value="QUERCETIN 2,3-DIOXYGENASE"/>
    <property type="match status" value="1"/>
</dbReference>
<evidence type="ECO:0000259" key="4">
    <source>
        <dbReference type="Pfam" id="PF02678"/>
    </source>
</evidence>
<dbReference type="PANTHER" id="PTHR43212">
    <property type="entry name" value="QUERCETIN 2,3-DIOXYGENASE"/>
    <property type="match status" value="1"/>
</dbReference>
<accession>A0AAE4JYG4</accession>
<comment type="caution">
    <text evidence="6">The sequence shown here is derived from an EMBL/GenBank/DDBJ whole genome shotgun (WGS) entry which is preliminary data.</text>
</comment>
<dbReference type="RefSeq" id="WP_322876986.1">
    <property type="nucleotide sequence ID" value="NZ_JAVMIP010000002.1"/>
</dbReference>
<evidence type="ECO:0000256" key="1">
    <source>
        <dbReference type="ARBA" id="ARBA00008416"/>
    </source>
</evidence>
<dbReference type="SUPFAM" id="SSF51182">
    <property type="entry name" value="RmlC-like cupins"/>
    <property type="match status" value="1"/>
</dbReference>
<evidence type="ECO:0000256" key="2">
    <source>
        <dbReference type="PIRSR" id="PIRSR006232-1"/>
    </source>
</evidence>
<feature type="binding site" evidence="2">
    <location>
        <position position="64"/>
    </location>
    <ligand>
        <name>Fe cation</name>
        <dbReference type="ChEBI" id="CHEBI:24875"/>
    </ligand>
</feature>
<keyword evidence="2" id="KW-0479">Metal-binding</keyword>
<dbReference type="AlphaFoldDB" id="A0AAE4JYG4"/>
<evidence type="ECO:0000313" key="7">
    <source>
        <dbReference type="Proteomes" id="UP001268256"/>
    </source>
</evidence>
<sequence length="241" mass="26467">MSMLTALKTKLYPAKERGHVRLGWLESYHTFSFSNFYDPQRMGFSQLRVINHDYIAPQGGFPNHPHQDMEILTYVLKGALEHRDSLGNGAIIQAGDVQIMSAGTGIIHSEFNPSSTEPVELLQIWIHPDQQGLSPRYAQESLDPTAKLNQFHLIAAPPSQGGTVIIYQDARISAANLQAGHPLTQDLAPGRLGWLEVAQGEVLVNDHPLQEGDGLAVTGPGTLTMLTMTEAELLWFDLPPA</sequence>
<comment type="cofactor">
    <cofactor evidence="2">
        <name>Fe cation</name>
        <dbReference type="ChEBI" id="CHEBI:24875"/>
    </cofactor>
    <text evidence="2">Binds 1 Fe cation per subunit.</text>
</comment>
<dbReference type="Pfam" id="PF17954">
    <property type="entry name" value="Pirin_C_2"/>
    <property type="match status" value="1"/>
</dbReference>
<dbReference type="InterPro" id="IPR041602">
    <property type="entry name" value="Quercetinase_C"/>
</dbReference>
<dbReference type="InterPro" id="IPR012093">
    <property type="entry name" value="Pirin"/>
</dbReference>
<evidence type="ECO:0000256" key="3">
    <source>
        <dbReference type="RuleBase" id="RU003457"/>
    </source>
</evidence>
<dbReference type="GO" id="GO:0046872">
    <property type="term" value="F:metal ion binding"/>
    <property type="evidence" value="ECO:0007669"/>
    <property type="project" value="UniProtKB-KW"/>
</dbReference>
<feature type="binding site" evidence="2">
    <location>
        <position position="66"/>
    </location>
    <ligand>
        <name>Fe cation</name>
        <dbReference type="ChEBI" id="CHEBI:24875"/>
    </ligand>
</feature>
<dbReference type="CDD" id="cd02910">
    <property type="entry name" value="cupin_Yhhw_N"/>
    <property type="match status" value="1"/>
</dbReference>
<evidence type="ECO:0000313" key="6">
    <source>
        <dbReference type="EMBL" id="MDS3859677.1"/>
    </source>
</evidence>
<feature type="domain" description="Pirin N-terminal" evidence="4">
    <location>
        <begin position="19"/>
        <end position="126"/>
    </location>
</feature>
<dbReference type="Pfam" id="PF02678">
    <property type="entry name" value="Pirin"/>
    <property type="match status" value="1"/>
</dbReference>
<protein>
    <submittedName>
        <fullName evidence="6">Pirin family protein</fullName>
    </submittedName>
</protein>
<feature type="domain" description="Quercetin 2,3-dioxygenase C-terminal cupin" evidence="5">
    <location>
        <begin position="153"/>
        <end position="238"/>
    </location>
</feature>
<dbReference type="PIRSF" id="PIRSF006232">
    <property type="entry name" value="Pirin"/>
    <property type="match status" value="1"/>
</dbReference>
<gene>
    <name evidence="6" type="ORF">RIF25_02535</name>
</gene>
<dbReference type="Gene3D" id="2.60.120.10">
    <property type="entry name" value="Jelly Rolls"/>
    <property type="match status" value="2"/>
</dbReference>
<keyword evidence="7" id="KW-1185">Reference proteome</keyword>
<dbReference type="InterPro" id="IPR003829">
    <property type="entry name" value="Pirin_N_dom"/>
</dbReference>
<reference evidence="7" key="1">
    <citation type="submission" date="2023-07" db="EMBL/GenBank/DDBJ databases">
        <authorList>
            <person name="Luz R."/>
            <person name="Cordeiro R."/>
            <person name="Fonseca A."/>
            <person name="Goncalves V."/>
        </authorList>
    </citation>
    <scope>NUCLEOTIDE SEQUENCE [LARGE SCALE GENOMIC DNA]</scope>
    <source>
        <strain evidence="7">BACA0444</strain>
    </source>
</reference>
<feature type="binding site" evidence="2">
    <location>
        <position position="108"/>
    </location>
    <ligand>
        <name>Fe cation</name>
        <dbReference type="ChEBI" id="CHEBI:24875"/>
    </ligand>
</feature>
<proteinExistence type="inferred from homology"/>
<dbReference type="InterPro" id="IPR014710">
    <property type="entry name" value="RmlC-like_jellyroll"/>
</dbReference>
<organism evidence="6 7">
    <name type="scientific">Pseudocalidococcus azoricus BACA0444</name>
    <dbReference type="NCBI Taxonomy" id="2918990"/>
    <lineage>
        <taxon>Bacteria</taxon>
        <taxon>Bacillati</taxon>
        <taxon>Cyanobacteriota</taxon>
        <taxon>Cyanophyceae</taxon>
        <taxon>Acaryochloridales</taxon>
        <taxon>Thermosynechococcaceae</taxon>
        <taxon>Pseudocalidococcus</taxon>
        <taxon>Pseudocalidococcus azoricus</taxon>
    </lineage>
</organism>
<name>A0AAE4JYG4_9CYAN</name>
<dbReference type="EMBL" id="JAVMIP010000002">
    <property type="protein sequence ID" value="MDS3859677.1"/>
    <property type="molecule type" value="Genomic_DNA"/>
</dbReference>
<dbReference type="Proteomes" id="UP001268256">
    <property type="component" value="Unassembled WGS sequence"/>
</dbReference>
<evidence type="ECO:0000259" key="5">
    <source>
        <dbReference type="Pfam" id="PF17954"/>
    </source>
</evidence>
<dbReference type="InterPro" id="IPR011051">
    <property type="entry name" value="RmlC_Cupin_sf"/>
</dbReference>